<dbReference type="SFLD" id="SFLDG01062">
    <property type="entry name" value="methyltransferase_(Class_A)"/>
    <property type="match status" value="1"/>
</dbReference>
<comment type="function">
    <text evidence="13">Specifically methylates position 2 of adenine 2503 in 23S rRNA and position 2 of adenine 37 in tRNAs.</text>
</comment>
<dbReference type="FunFam" id="3.20.20.70:FF:000014">
    <property type="entry name" value="Probable dual-specificity RNA methyltransferase RlmN"/>
    <property type="match status" value="1"/>
</dbReference>
<dbReference type="InterPro" id="IPR048641">
    <property type="entry name" value="RlmN_N"/>
</dbReference>
<dbReference type="RefSeq" id="WP_069657059.1">
    <property type="nucleotide sequence ID" value="NZ_MIJF01000035.1"/>
</dbReference>
<dbReference type="HAMAP" id="MF_01849">
    <property type="entry name" value="RNA_methyltr_RlmN"/>
    <property type="match status" value="1"/>
</dbReference>
<evidence type="ECO:0000256" key="7">
    <source>
        <dbReference type="ARBA" id="ARBA00022691"/>
    </source>
</evidence>
<evidence type="ECO:0000256" key="6">
    <source>
        <dbReference type="ARBA" id="ARBA00022679"/>
    </source>
</evidence>
<dbReference type="PIRSF" id="PIRSF006004">
    <property type="entry name" value="CHP00048"/>
    <property type="match status" value="1"/>
</dbReference>
<comment type="catalytic activity">
    <reaction evidence="13">
        <text>adenosine(37) in tRNA + 2 reduced [2Fe-2S]-[ferredoxin] + 2 S-adenosyl-L-methionine = 2-methyladenosine(37) in tRNA + 5'-deoxyadenosine + L-methionine + 2 oxidized [2Fe-2S]-[ferredoxin] + S-adenosyl-L-homocysteine</text>
        <dbReference type="Rhea" id="RHEA:43332"/>
        <dbReference type="Rhea" id="RHEA-COMP:10000"/>
        <dbReference type="Rhea" id="RHEA-COMP:10001"/>
        <dbReference type="Rhea" id="RHEA-COMP:10162"/>
        <dbReference type="Rhea" id="RHEA-COMP:10485"/>
        <dbReference type="ChEBI" id="CHEBI:17319"/>
        <dbReference type="ChEBI" id="CHEBI:33737"/>
        <dbReference type="ChEBI" id="CHEBI:33738"/>
        <dbReference type="ChEBI" id="CHEBI:57844"/>
        <dbReference type="ChEBI" id="CHEBI:57856"/>
        <dbReference type="ChEBI" id="CHEBI:59789"/>
        <dbReference type="ChEBI" id="CHEBI:74411"/>
        <dbReference type="ChEBI" id="CHEBI:74497"/>
        <dbReference type="EC" id="2.1.1.192"/>
    </reaction>
</comment>
<dbReference type="PROSITE" id="PS51918">
    <property type="entry name" value="RADICAL_SAM"/>
    <property type="match status" value="1"/>
</dbReference>
<evidence type="ECO:0000313" key="15">
    <source>
        <dbReference type="EMBL" id="OEF99082.1"/>
    </source>
</evidence>
<dbReference type="Pfam" id="PF04055">
    <property type="entry name" value="Radical_SAM"/>
    <property type="match status" value="1"/>
</dbReference>
<evidence type="ECO:0000256" key="12">
    <source>
        <dbReference type="ARBA" id="ARBA00023157"/>
    </source>
</evidence>
<evidence type="ECO:0000256" key="11">
    <source>
        <dbReference type="ARBA" id="ARBA00023014"/>
    </source>
</evidence>
<comment type="cofactor">
    <cofactor evidence="13">
        <name>[4Fe-4S] cluster</name>
        <dbReference type="ChEBI" id="CHEBI:49883"/>
    </cofactor>
    <text evidence="13">Binds 1 [4Fe-4S] cluster. The cluster is coordinated with 3 cysteines and an exchangeable S-adenosyl-L-methionine.</text>
</comment>
<dbReference type="PANTHER" id="PTHR30544:SF5">
    <property type="entry name" value="RADICAL SAM CORE DOMAIN-CONTAINING PROTEIN"/>
    <property type="match status" value="1"/>
</dbReference>
<dbReference type="EMBL" id="MIJF01000035">
    <property type="protein sequence ID" value="OEF99082.1"/>
    <property type="molecule type" value="Genomic_DNA"/>
</dbReference>
<comment type="subcellular location">
    <subcellularLocation>
        <location evidence="1 13">Cytoplasm</location>
    </subcellularLocation>
</comment>
<comment type="caution">
    <text evidence="13">Lacks conserved residue(s) required for the propagation of feature annotation.</text>
</comment>
<dbReference type="CDD" id="cd01335">
    <property type="entry name" value="Radical_SAM"/>
    <property type="match status" value="1"/>
</dbReference>
<dbReference type="InterPro" id="IPR013785">
    <property type="entry name" value="Aldolase_TIM"/>
</dbReference>
<evidence type="ECO:0000256" key="1">
    <source>
        <dbReference type="ARBA" id="ARBA00004496"/>
    </source>
</evidence>
<dbReference type="InterPro" id="IPR007197">
    <property type="entry name" value="rSAM"/>
</dbReference>
<dbReference type="GO" id="GO:0070040">
    <property type="term" value="F:rRNA (adenine(2503)-C2-)-methyltransferase activity"/>
    <property type="evidence" value="ECO:0007669"/>
    <property type="project" value="UniProtKB-UniRule"/>
</dbReference>
<dbReference type="GO" id="GO:0000049">
    <property type="term" value="F:tRNA binding"/>
    <property type="evidence" value="ECO:0007669"/>
    <property type="project" value="UniProtKB-UniRule"/>
</dbReference>
<evidence type="ECO:0000256" key="9">
    <source>
        <dbReference type="ARBA" id="ARBA00022723"/>
    </source>
</evidence>
<sequence>MNKRNIYDLTIEDWSTWLKENGEPTYRAKQIFDWLYVKRISSIDEMTNLSKELRNKLDQSFEFQVLRIIDQHISSDGTIKFLFQLLDGHAIETVIMRHGYGNSVCVSTQVGCRMGCTFCASTIGGVARNLTAGEIVAQVLESQKILDKENDRVSSVVVMGSGEPFDNYDETIKFIRIINDEKGLNIGQRHISLSTSGIVPKIFEFADLKWQVVLAISLHAPNDELRSKIMPINKKYSLSELMDACRYYVNTTNRRVTFEYSLMGNVNDQDVHAEELARLIKDIKCHVNLIPVNYVSERDFVRTSKKQIYNFKSILERHNINVTIRREQGGDIEAACGQLRAKHINNEFKL</sequence>
<gene>
    <name evidence="13" type="primary">rlmN</name>
    <name evidence="15" type="ORF">BHF71_02550</name>
</gene>
<dbReference type="OrthoDB" id="9793973at2"/>
<dbReference type="Gene3D" id="1.10.150.530">
    <property type="match status" value="1"/>
</dbReference>
<organism evidence="15 16">
    <name type="scientific">Vulcanibacillus modesticaldus</name>
    <dbReference type="NCBI Taxonomy" id="337097"/>
    <lineage>
        <taxon>Bacteria</taxon>
        <taxon>Bacillati</taxon>
        <taxon>Bacillota</taxon>
        <taxon>Bacilli</taxon>
        <taxon>Bacillales</taxon>
        <taxon>Bacillaceae</taxon>
        <taxon>Vulcanibacillus</taxon>
    </lineage>
</organism>
<dbReference type="SFLD" id="SFLDS00029">
    <property type="entry name" value="Radical_SAM"/>
    <property type="match status" value="1"/>
</dbReference>
<dbReference type="PANTHER" id="PTHR30544">
    <property type="entry name" value="23S RRNA METHYLTRANSFERASE"/>
    <property type="match status" value="1"/>
</dbReference>
<evidence type="ECO:0000256" key="5">
    <source>
        <dbReference type="ARBA" id="ARBA00022603"/>
    </source>
</evidence>
<keyword evidence="7 13" id="KW-0949">S-adenosyl-L-methionine</keyword>
<name>A0A1D2YTQ0_9BACI</name>
<protein>
    <recommendedName>
        <fullName evidence="13">Probable dual-specificity RNA methyltransferase RlmN</fullName>
        <ecNumber evidence="13">2.1.1.192</ecNumber>
    </recommendedName>
    <alternativeName>
        <fullName evidence="13">23S rRNA (adenine(2503)-C(2))-methyltransferase</fullName>
    </alternativeName>
    <alternativeName>
        <fullName evidence="13">23S rRNA m2A2503 methyltransferase</fullName>
    </alternativeName>
    <alternativeName>
        <fullName evidence="13">Ribosomal RNA large subunit methyltransferase N</fullName>
    </alternativeName>
    <alternativeName>
        <fullName evidence="13">tRNA (adenine(37)-C(2))-methyltransferase</fullName>
    </alternativeName>
    <alternativeName>
        <fullName evidence="13">tRNA m2A37 methyltransferase</fullName>
    </alternativeName>
</protein>
<evidence type="ECO:0000256" key="13">
    <source>
        <dbReference type="HAMAP-Rule" id="MF_01849"/>
    </source>
</evidence>
<keyword evidence="6 13" id="KW-0808">Transferase</keyword>
<dbReference type="InterPro" id="IPR027492">
    <property type="entry name" value="RNA_MTrfase_RlmN"/>
</dbReference>
<evidence type="ECO:0000256" key="8">
    <source>
        <dbReference type="ARBA" id="ARBA00022694"/>
    </source>
</evidence>
<dbReference type="GO" id="GO:0002935">
    <property type="term" value="F:tRNA (adenine(37)-C2)-methyltransferase activity"/>
    <property type="evidence" value="ECO:0007669"/>
    <property type="project" value="UniProtKB-UniRule"/>
</dbReference>
<dbReference type="Gene3D" id="3.20.20.70">
    <property type="entry name" value="Aldolase class I"/>
    <property type="match status" value="1"/>
</dbReference>
<reference evidence="15 16" key="1">
    <citation type="submission" date="2016-09" db="EMBL/GenBank/DDBJ databases">
        <title>Draft genome sequence for the type strain of Vulcanibacillus modesticaldus BR, a strictly anaerobic, moderately thermophilic, and nitrate-reducing bacterium from deep sea-hydrothermal vents of the Mid-Atlantic Ridge.</title>
        <authorList>
            <person name="Abin C.A."/>
            <person name="Hollibaugh J.T."/>
        </authorList>
    </citation>
    <scope>NUCLEOTIDE SEQUENCE [LARGE SCALE GENOMIC DNA]</scope>
    <source>
        <strain evidence="15 16">BR</strain>
    </source>
</reference>
<keyword evidence="5 13" id="KW-0489">Methyltransferase</keyword>
<dbReference type="GO" id="GO:0005737">
    <property type="term" value="C:cytoplasm"/>
    <property type="evidence" value="ECO:0007669"/>
    <property type="project" value="UniProtKB-SubCell"/>
</dbReference>
<dbReference type="NCBIfam" id="TIGR00048">
    <property type="entry name" value="rRNA_mod_RlmN"/>
    <property type="match status" value="1"/>
</dbReference>
<comment type="miscellaneous">
    <text evidence="13">Reaction proceeds by a ping-pong mechanism involving intermediate methylation of a conserved cysteine residue.</text>
</comment>
<dbReference type="SFLD" id="SFLDF00275">
    <property type="entry name" value="adenosine_C2_methyltransferase"/>
    <property type="match status" value="1"/>
</dbReference>
<keyword evidence="2 13" id="KW-0004">4Fe-4S</keyword>
<evidence type="ECO:0000259" key="14">
    <source>
        <dbReference type="PROSITE" id="PS51918"/>
    </source>
</evidence>
<evidence type="ECO:0000313" key="16">
    <source>
        <dbReference type="Proteomes" id="UP000243739"/>
    </source>
</evidence>
<feature type="binding site" evidence="13">
    <location>
        <begin position="217"/>
        <end position="219"/>
    </location>
    <ligand>
        <name>S-adenosyl-L-methionine</name>
        <dbReference type="ChEBI" id="CHEBI:59789"/>
    </ligand>
</feature>
<dbReference type="InterPro" id="IPR058240">
    <property type="entry name" value="rSAM_sf"/>
</dbReference>
<accession>A0A1D2YTQ0</accession>
<keyword evidence="8 13" id="KW-0819">tRNA processing</keyword>
<keyword evidence="16" id="KW-1185">Reference proteome</keyword>
<keyword evidence="4 13" id="KW-0698">rRNA processing</keyword>
<feature type="binding site" evidence="13">
    <location>
        <position position="194"/>
    </location>
    <ligand>
        <name>S-adenosyl-L-methionine</name>
        <dbReference type="ChEBI" id="CHEBI:59789"/>
    </ligand>
</feature>
<feature type="active site" description="S-methylcysteine intermediate" evidence="13">
    <location>
        <position position="336"/>
    </location>
</feature>
<feature type="binding site" evidence="13">
    <location>
        <begin position="162"/>
        <end position="163"/>
    </location>
    <ligand>
        <name>S-adenosyl-L-methionine</name>
        <dbReference type="ChEBI" id="CHEBI:59789"/>
    </ligand>
</feature>
<dbReference type="Proteomes" id="UP000243739">
    <property type="component" value="Unassembled WGS sequence"/>
</dbReference>
<feature type="domain" description="Radical SAM core" evidence="14">
    <location>
        <begin position="98"/>
        <end position="331"/>
    </location>
</feature>
<keyword evidence="12 13" id="KW-1015">Disulfide bond</keyword>
<feature type="binding site" evidence="13">
    <location>
        <position position="116"/>
    </location>
    <ligand>
        <name>[4Fe-4S] cluster</name>
        <dbReference type="ChEBI" id="CHEBI:49883"/>
        <note>4Fe-4S-S-AdoMet</note>
    </ligand>
</feature>
<feature type="active site" description="Proton acceptor" evidence="13">
    <location>
        <position position="92"/>
    </location>
</feature>
<keyword evidence="9 13" id="KW-0479">Metal-binding</keyword>
<dbReference type="AlphaFoldDB" id="A0A1D2YTQ0"/>
<dbReference type="Pfam" id="PF21016">
    <property type="entry name" value="RlmN_N"/>
    <property type="match status" value="1"/>
</dbReference>
<dbReference type="SUPFAM" id="SSF102114">
    <property type="entry name" value="Radical SAM enzymes"/>
    <property type="match status" value="1"/>
</dbReference>
<dbReference type="GO" id="GO:0019843">
    <property type="term" value="F:rRNA binding"/>
    <property type="evidence" value="ECO:0007669"/>
    <property type="project" value="UniProtKB-UniRule"/>
</dbReference>
<evidence type="ECO:0000256" key="4">
    <source>
        <dbReference type="ARBA" id="ARBA00022552"/>
    </source>
</evidence>
<dbReference type="InterPro" id="IPR040072">
    <property type="entry name" value="Methyltransferase_A"/>
</dbReference>
<comment type="caution">
    <text evidence="15">The sequence shown here is derived from an EMBL/GenBank/DDBJ whole genome shotgun (WGS) entry which is preliminary data.</text>
</comment>
<comment type="catalytic activity">
    <reaction evidence="13">
        <text>adenosine(2503) in 23S rRNA + 2 reduced [2Fe-2S]-[ferredoxin] + 2 S-adenosyl-L-methionine = 2-methyladenosine(2503) in 23S rRNA + 5'-deoxyadenosine + L-methionine + 2 oxidized [2Fe-2S]-[ferredoxin] + S-adenosyl-L-homocysteine</text>
        <dbReference type="Rhea" id="RHEA:42916"/>
        <dbReference type="Rhea" id="RHEA-COMP:10000"/>
        <dbReference type="Rhea" id="RHEA-COMP:10001"/>
        <dbReference type="Rhea" id="RHEA-COMP:10152"/>
        <dbReference type="Rhea" id="RHEA-COMP:10282"/>
        <dbReference type="ChEBI" id="CHEBI:17319"/>
        <dbReference type="ChEBI" id="CHEBI:33737"/>
        <dbReference type="ChEBI" id="CHEBI:33738"/>
        <dbReference type="ChEBI" id="CHEBI:57844"/>
        <dbReference type="ChEBI" id="CHEBI:57856"/>
        <dbReference type="ChEBI" id="CHEBI:59789"/>
        <dbReference type="ChEBI" id="CHEBI:74411"/>
        <dbReference type="ChEBI" id="CHEBI:74497"/>
        <dbReference type="EC" id="2.1.1.192"/>
    </reaction>
</comment>
<keyword evidence="11 13" id="KW-0411">Iron-sulfur</keyword>
<dbReference type="InterPro" id="IPR004383">
    <property type="entry name" value="rRNA_lsu_MTrfase_RlmN/Cfr"/>
</dbReference>
<evidence type="ECO:0000256" key="3">
    <source>
        <dbReference type="ARBA" id="ARBA00022490"/>
    </source>
</evidence>
<comment type="similarity">
    <text evidence="13">Belongs to the radical SAM superfamily. RlmN family.</text>
</comment>
<proteinExistence type="inferred from homology"/>
<dbReference type="STRING" id="337097.BHF71_02550"/>
<dbReference type="GO" id="GO:0070475">
    <property type="term" value="P:rRNA base methylation"/>
    <property type="evidence" value="ECO:0007669"/>
    <property type="project" value="UniProtKB-UniRule"/>
</dbReference>
<keyword evidence="3 13" id="KW-0963">Cytoplasm</keyword>
<feature type="binding site" evidence="13">
    <location>
        <position position="112"/>
    </location>
    <ligand>
        <name>[4Fe-4S] cluster</name>
        <dbReference type="ChEBI" id="CHEBI:49883"/>
        <note>4Fe-4S-S-AdoMet</note>
    </ligand>
</feature>
<dbReference type="GO" id="GO:0030488">
    <property type="term" value="P:tRNA methylation"/>
    <property type="evidence" value="ECO:0007669"/>
    <property type="project" value="UniProtKB-UniRule"/>
</dbReference>
<evidence type="ECO:0000256" key="2">
    <source>
        <dbReference type="ARBA" id="ARBA00022485"/>
    </source>
</evidence>
<dbReference type="GO" id="GO:0046872">
    <property type="term" value="F:metal ion binding"/>
    <property type="evidence" value="ECO:0007669"/>
    <property type="project" value="UniProtKB-KW"/>
</dbReference>
<feature type="binding site" evidence="13">
    <location>
        <position position="119"/>
    </location>
    <ligand>
        <name>[4Fe-4S] cluster</name>
        <dbReference type="ChEBI" id="CHEBI:49883"/>
        <note>4Fe-4S-S-AdoMet</note>
    </ligand>
</feature>
<dbReference type="EC" id="2.1.1.192" evidence="13"/>
<feature type="binding site" evidence="13">
    <location>
        <position position="293"/>
    </location>
    <ligand>
        <name>S-adenosyl-L-methionine</name>
        <dbReference type="ChEBI" id="CHEBI:59789"/>
    </ligand>
</feature>
<evidence type="ECO:0000256" key="10">
    <source>
        <dbReference type="ARBA" id="ARBA00023004"/>
    </source>
</evidence>
<dbReference type="GO" id="GO:0051539">
    <property type="term" value="F:4 iron, 4 sulfur cluster binding"/>
    <property type="evidence" value="ECO:0007669"/>
    <property type="project" value="UniProtKB-UniRule"/>
</dbReference>
<keyword evidence="10 13" id="KW-0408">Iron</keyword>